<dbReference type="PANTHER" id="PTHR12388:SF0">
    <property type="entry name" value="MITOCHONDRIAL IMPORT INNER MEMBRANE TRANSLOCASE SUBUNIT TIM16"/>
    <property type="match status" value="1"/>
</dbReference>
<evidence type="ECO:0000313" key="10">
    <source>
        <dbReference type="EMBL" id="KAK9509659.1"/>
    </source>
</evidence>
<evidence type="ECO:0000313" key="11">
    <source>
        <dbReference type="Proteomes" id="UP001461498"/>
    </source>
</evidence>
<keyword evidence="4" id="KW-0999">Mitochondrion inner membrane</keyword>
<keyword evidence="8" id="KW-0472">Membrane</keyword>
<keyword evidence="5" id="KW-0653">Protein transport</keyword>
<evidence type="ECO:0008006" key="12">
    <source>
        <dbReference type="Google" id="ProtNLM"/>
    </source>
</evidence>
<evidence type="ECO:0000256" key="9">
    <source>
        <dbReference type="SAM" id="MobiDB-lite"/>
    </source>
</evidence>
<dbReference type="InterPro" id="IPR005341">
    <property type="entry name" value="Tim16"/>
</dbReference>
<dbReference type="Proteomes" id="UP001461498">
    <property type="component" value="Unassembled WGS sequence"/>
</dbReference>
<feature type="region of interest" description="Disordered" evidence="9">
    <location>
        <begin position="31"/>
        <end position="54"/>
    </location>
</feature>
<keyword evidence="7" id="KW-0496">Mitochondrion</keyword>
<dbReference type="GO" id="GO:0005744">
    <property type="term" value="C:TIM23 mitochondrial import inner membrane translocase complex"/>
    <property type="evidence" value="ECO:0007669"/>
    <property type="project" value="InterPro"/>
</dbReference>
<comment type="caution">
    <text evidence="10">The sequence shown here is derived from an EMBL/GenBank/DDBJ whole genome shotgun (WGS) entry which is preliminary data.</text>
</comment>
<keyword evidence="3" id="KW-0813">Transport</keyword>
<dbReference type="EMBL" id="JAPXFL010000003">
    <property type="protein sequence ID" value="KAK9509659.1"/>
    <property type="molecule type" value="Genomic_DNA"/>
</dbReference>
<keyword evidence="11" id="KW-1185">Reference proteome</keyword>
<sequence>MAKYLGQIIVIGTQVIGKAFARALKQEWAASQEASRRAGGGQRGSNRAAANSRTGITLEEAQDILNVHKLDEKLIKDRYEHLFNINDKTKGGSFYLQSKVYMAKQRLDEELKQQQEFSKKEKSKQAEL</sequence>
<dbReference type="PANTHER" id="PTHR12388">
    <property type="entry name" value="MITOCHONDRIA ASSOCIATED GRANULOCYTE MACROPHAGE CSF SIGNALING MOLECULE"/>
    <property type="match status" value="1"/>
</dbReference>
<evidence type="ECO:0000256" key="1">
    <source>
        <dbReference type="ARBA" id="ARBA00004443"/>
    </source>
</evidence>
<keyword evidence="6" id="KW-0811">Translocation</keyword>
<proteinExistence type="inferred from homology"/>
<evidence type="ECO:0000256" key="8">
    <source>
        <dbReference type="ARBA" id="ARBA00023136"/>
    </source>
</evidence>
<evidence type="ECO:0000256" key="7">
    <source>
        <dbReference type="ARBA" id="ARBA00023128"/>
    </source>
</evidence>
<dbReference type="FunFam" id="1.10.287.110:FF:000006">
    <property type="entry name" value="Import inner membrane translocase subunit TIM16"/>
    <property type="match status" value="1"/>
</dbReference>
<dbReference type="AlphaFoldDB" id="A0AAW1DF86"/>
<name>A0AAW1DF86_9HEMI</name>
<dbReference type="GO" id="GO:0030150">
    <property type="term" value="P:protein import into mitochondrial matrix"/>
    <property type="evidence" value="ECO:0007669"/>
    <property type="project" value="InterPro"/>
</dbReference>
<accession>A0AAW1DF86</accession>
<dbReference type="Pfam" id="PF03656">
    <property type="entry name" value="Pam16"/>
    <property type="match status" value="1"/>
</dbReference>
<organism evidence="10 11">
    <name type="scientific">Rhynocoris fuscipes</name>
    <dbReference type="NCBI Taxonomy" id="488301"/>
    <lineage>
        <taxon>Eukaryota</taxon>
        <taxon>Metazoa</taxon>
        <taxon>Ecdysozoa</taxon>
        <taxon>Arthropoda</taxon>
        <taxon>Hexapoda</taxon>
        <taxon>Insecta</taxon>
        <taxon>Pterygota</taxon>
        <taxon>Neoptera</taxon>
        <taxon>Paraneoptera</taxon>
        <taxon>Hemiptera</taxon>
        <taxon>Heteroptera</taxon>
        <taxon>Panheteroptera</taxon>
        <taxon>Cimicomorpha</taxon>
        <taxon>Reduviidae</taxon>
        <taxon>Harpactorinae</taxon>
        <taxon>Harpactorini</taxon>
        <taxon>Rhynocoris</taxon>
    </lineage>
</organism>
<evidence type="ECO:0000256" key="6">
    <source>
        <dbReference type="ARBA" id="ARBA00023010"/>
    </source>
</evidence>
<evidence type="ECO:0000256" key="3">
    <source>
        <dbReference type="ARBA" id="ARBA00022448"/>
    </source>
</evidence>
<evidence type="ECO:0000256" key="5">
    <source>
        <dbReference type="ARBA" id="ARBA00022927"/>
    </source>
</evidence>
<dbReference type="InterPro" id="IPR036869">
    <property type="entry name" value="J_dom_sf"/>
</dbReference>
<evidence type="ECO:0000256" key="4">
    <source>
        <dbReference type="ARBA" id="ARBA00022792"/>
    </source>
</evidence>
<dbReference type="Gene3D" id="1.10.287.110">
    <property type="entry name" value="DnaJ domain"/>
    <property type="match status" value="1"/>
</dbReference>
<comment type="subcellular location">
    <subcellularLocation>
        <location evidence="1">Mitochondrion inner membrane</location>
        <topology evidence="1">Peripheral membrane protein</topology>
        <orientation evidence="1">Matrix side</orientation>
    </subcellularLocation>
</comment>
<gene>
    <name evidence="10" type="ORF">O3M35_006923</name>
</gene>
<comment type="similarity">
    <text evidence="2">Belongs to the TIM16/PAM16 family.</text>
</comment>
<evidence type="ECO:0000256" key="2">
    <source>
        <dbReference type="ARBA" id="ARBA00008817"/>
    </source>
</evidence>
<protein>
    <recommendedName>
        <fullName evidence="12">Mitochondria associated granulocyte macrophage csf signaling molecule</fullName>
    </recommendedName>
</protein>
<reference evidence="10 11" key="1">
    <citation type="submission" date="2022-12" db="EMBL/GenBank/DDBJ databases">
        <title>Chromosome-level genome assembly of true bugs.</title>
        <authorList>
            <person name="Ma L."/>
            <person name="Li H."/>
        </authorList>
    </citation>
    <scope>NUCLEOTIDE SEQUENCE [LARGE SCALE GENOMIC DNA]</scope>
    <source>
        <strain evidence="10">Lab_2022b</strain>
    </source>
</reference>